<accession>A0AAN8RLL7</accession>
<comment type="caution">
    <text evidence="2">The sequence shown here is derived from an EMBL/GenBank/DDBJ whole genome shotgun (WGS) entry which is preliminary data.</text>
</comment>
<evidence type="ECO:0000313" key="2">
    <source>
        <dbReference type="EMBL" id="KAK6336898.1"/>
    </source>
</evidence>
<gene>
    <name evidence="2" type="ORF">TWF718_009686</name>
</gene>
<evidence type="ECO:0000256" key="1">
    <source>
        <dbReference type="SAM" id="MobiDB-lite"/>
    </source>
</evidence>
<dbReference type="EMBL" id="JAVHNR010000007">
    <property type="protein sequence ID" value="KAK6336898.1"/>
    <property type="molecule type" value="Genomic_DNA"/>
</dbReference>
<feature type="region of interest" description="Disordered" evidence="1">
    <location>
        <begin position="1"/>
        <end position="92"/>
    </location>
</feature>
<protein>
    <submittedName>
        <fullName evidence="2">Uncharacterized protein</fullName>
    </submittedName>
</protein>
<name>A0AAN8RLL7_9PEZI</name>
<sequence>MDSSAAEATPVHPSENPSKVEIRTPKSTRTFDASKLFNIEQQPMTPPETPQDIPTPLDGRDHAYGGSPESESSGSPTITQRPRHKRPSLQSSWVLPTSASAQDAILGATPISANSHLNLPTPFSTSNIETREYRWIRQTVPPYANLPAVRMANNNSGLPEAGEMLDCAFNEDIISCLTELGDPRINEGITVVCGKYKEDKRLMRGMEGRIKDLERSQEVQTMSGGYLLNSIKVLFERDVNRERDLNDTKHMLDQLRKAEEAKIKEIKAAKGLIARERMAHSKERMARNKIAEDLSNDNAVLRQAQEILGQEVNDLKIRWVERDNTHKIELEEKEQAHKAELQEVSGKLHTSLHNQRATHCIIHALLLGMLLFFLFGSESGTPTICEGIRMRWVMDGFSRYGDGAASSRKEIGPRT</sequence>
<organism evidence="2 3">
    <name type="scientific">Orbilia javanica</name>
    <dbReference type="NCBI Taxonomy" id="47235"/>
    <lineage>
        <taxon>Eukaryota</taxon>
        <taxon>Fungi</taxon>
        <taxon>Dikarya</taxon>
        <taxon>Ascomycota</taxon>
        <taxon>Pezizomycotina</taxon>
        <taxon>Orbiliomycetes</taxon>
        <taxon>Orbiliales</taxon>
        <taxon>Orbiliaceae</taxon>
        <taxon>Orbilia</taxon>
    </lineage>
</organism>
<evidence type="ECO:0000313" key="3">
    <source>
        <dbReference type="Proteomes" id="UP001313282"/>
    </source>
</evidence>
<dbReference type="AlphaFoldDB" id="A0AAN8RLL7"/>
<dbReference type="Proteomes" id="UP001313282">
    <property type="component" value="Unassembled WGS sequence"/>
</dbReference>
<feature type="compositionally biased region" description="Low complexity" evidence="1">
    <location>
        <begin position="65"/>
        <end position="76"/>
    </location>
</feature>
<reference evidence="2 3" key="1">
    <citation type="submission" date="2019-10" db="EMBL/GenBank/DDBJ databases">
        <authorList>
            <person name="Palmer J.M."/>
        </authorList>
    </citation>
    <scope>NUCLEOTIDE SEQUENCE [LARGE SCALE GENOMIC DNA]</scope>
    <source>
        <strain evidence="2 3">TWF718</strain>
    </source>
</reference>
<proteinExistence type="predicted"/>
<keyword evidence="3" id="KW-1185">Reference proteome</keyword>